<sequence>MRFLPEKQPHVYLYVRISCLIFLLHHKICHLNSNPVILKPICPENWNRALYINIICLNYGRVRKDFVRAFFS</sequence>
<proteinExistence type="predicted"/>
<dbReference type="EMBL" id="GGEC01043774">
    <property type="protein sequence ID" value="MBX24258.1"/>
    <property type="molecule type" value="Transcribed_RNA"/>
</dbReference>
<protein>
    <submittedName>
        <fullName evidence="1">Uncharacterized protein</fullName>
    </submittedName>
</protein>
<dbReference type="AlphaFoldDB" id="A0A2P2M216"/>
<evidence type="ECO:0000313" key="1">
    <source>
        <dbReference type="EMBL" id="MBX24258.1"/>
    </source>
</evidence>
<dbReference type="EMBL" id="GGEC01043778">
    <property type="protein sequence ID" value="MBX24262.1"/>
    <property type="molecule type" value="Transcribed_RNA"/>
</dbReference>
<name>A0A2P2M216_RHIMU</name>
<organism evidence="1">
    <name type="scientific">Rhizophora mucronata</name>
    <name type="common">Asiatic mangrove</name>
    <dbReference type="NCBI Taxonomy" id="61149"/>
    <lineage>
        <taxon>Eukaryota</taxon>
        <taxon>Viridiplantae</taxon>
        <taxon>Streptophyta</taxon>
        <taxon>Embryophyta</taxon>
        <taxon>Tracheophyta</taxon>
        <taxon>Spermatophyta</taxon>
        <taxon>Magnoliopsida</taxon>
        <taxon>eudicotyledons</taxon>
        <taxon>Gunneridae</taxon>
        <taxon>Pentapetalae</taxon>
        <taxon>rosids</taxon>
        <taxon>fabids</taxon>
        <taxon>Malpighiales</taxon>
        <taxon>Rhizophoraceae</taxon>
        <taxon>Rhizophora</taxon>
    </lineage>
</organism>
<accession>A0A2P2M216</accession>
<reference evidence="1" key="1">
    <citation type="submission" date="2018-02" db="EMBL/GenBank/DDBJ databases">
        <title>Rhizophora mucronata_Transcriptome.</title>
        <authorList>
            <person name="Meera S.P."/>
            <person name="Sreeshan A."/>
            <person name="Augustine A."/>
        </authorList>
    </citation>
    <scope>NUCLEOTIDE SEQUENCE</scope>
    <source>
        <tissue evidence="1">Leaf</tissue>
    </source>
</reference>